<comment type="caution">
    <text evidence="2">The sequence shown here is derived from an EMBL/GenBank/DDBJ whole genome shotgun (WGS) entry which is preliminary data.</text>
</comment>
<feature type="region of interest" description="Disordered" evidence="1">
    <location>
        <begin position="172"/>
        <end position="206"/>
    </location>
</feature>
<dbReference type="Proteomes" id="UP001148838">
    <property type="component" value="Unassembled WGS sequence"/>
</dbReference>
<organism evidence="2 3">
    <name type="scientific">Periplaneta americana</name>
    <name type="common">American cockroach</name>
    <name type="synonym">Blatta americana</name>
    <dbReference type="NCBI Taxonomy" id="6978"/>
    <lineage>
        <taxon>Eukaryota</taxon>
        <taxon>Metazoa</taxon>
        <taxon>Ecdysozoa</taxon>
        <taxon>Arthropoda</taxon>
        <taxon>Hexapoda</taxon>
        <taxon>Insecta</taxon>
        <taxon>Pterygota</taxon>
        <taxon>Neoptera</taxon>
        <taxon>Polyneoptera</taxon>
        <taxon>Dictyoptera</taxon>
        <taxon>Blattodea</taxon>
        <taxon>Blattoidea</taxon>
        <taxon>Blattidae</taxon>
        <taxon>Blattinae</taxon>
        <taxon>Periplaneta</taxon>
    </lineage>
</organism>
<keyword evidence="3" id="KW-1185">Reference proteome</keyword>
<sequence length="257" mass="28845">MSRAVASRSKASCLGLALRNARWFESSWEKKFSHEISASVWDRCPPSIVMHLGSYDRHFPEHQMSADDTMLANTYCMPDNERKLQANNKLRARNITTLNLFTRYDEAILLTRYGTDVGNDTGDVRRIRTNVQECPIFVVRNDDGDNNNAAAGDDDYDKLFPLSINSYSLSSVHESSSPTINQPSTPPTINHLSTSPTINHPSSSPYTTIPRRLHNPPAVVIFTTHQPSSFPQNINRGRPRKPPTVVLTNHQQSSPQS</sequence>
<proteinExistence type="predicted"/>
<feature type="compositionally biased region" description="Polar residues" evidence="1">
    <location>
        <begin position="246"/>
        <end position="257"/>
    </location>
</feature>
<accession>A0ABQ8S5L2</accession>
<feature type="compositionally biased region" description="Polar residues" evidence="1">
    <location>
        <begin position="225"/>
        <end position="235"/>
    </location>
</feature>
<dbReference type="EMBL" id="JAJSOF020000036">
    <property type="protein sequence ID" value="KAJ4429187.1"/>
    <property type="molecule type" value="Genomic_DNA"/>
</dbReference>
<gene>
    <name evidence="2" type="ORF">ANN_26190</name>
</gene>
<feature type="region of interest" description="Disordered" evidence="1">
    <location>
        <begin position="225"/>
        <end position="257"/>
    </location>
</feature>
<protein>
    <submittedName>
        <fullName evidence="2">Uncharacterized protein</fullName>
    </submittedName>
</protein>
<evidence type="ECO:0000313" key="3">
    <source>
        <dbReference type="Proteomes" id="UP001148838"/>
    </source>
</evidence>
<name>A0ABQ8S5L2_PERAM</name>
<feature type="compositionally biased region" description="Polar residues" evidence="1">
    <location>
        <begin position="178"/>
        <end position="206"/>
    </location>
</feature>
<reference evidence="2 3" key="1">
    <citation type="journal article" date="2022" name="Allergy">
        <title>Genome assembly and annotation of Periplaneta americana reveal a comprehensive cockroach allergen profile.</title>
        <authorList>
            <person name="Wang L."/>
            <person name="Xiong Q."/>
            <person name="Saelim N."/>
            <person name="Wang L."/>
            <person name="Nong W."/>
            <person name="Wan A.T."/>
            <person name="Shi M."/>
            <person name="Liu X."/>
            <person name="Cao Q."/>
            <person name="Hui J.H.L."/>
            <person name="Sookrung N."/>
            <person name="Leung T.F."/>
            <person name="Tungtrongchitr A."/>
            <person name="Tsui S.K.W."/>
        </authorList>
    </citation>
    <scope>NUCLEOTIDE SEQUENCE [LARGE SCALE GENOMIC DNA]</scope>
    <source>
        <strain evidence="2">PWHHKU_190912</strain>
    </source>
</reference>
<evidence type="ECO:0000313" key="2">
    <source>
        <dbReference type="EMBL" id="KAJ4429187.1"/>
    </source>
</evidence>
<evidence type="ECO:0000256" key="1">
    <source>
        <dbReference type="SAM" id="MobiDB-lite"/>
    </source>
</evidence>